<sequence>FDELKQEFFSDRPEFKEISMGMSHDYPIAVKEGSTMVRVGSKIFGDRNY</sequence>
<dbReference type="PANTHER" id="PTHR10146:SF14">
    <property type="entry name" value="PYRIDOXAL PHOSPHATE HOMEOSTASIS PROTEIN"/>
    <property type="match status" value="1"/>
</dbReference>
<dbReference type="GO" id="GO:0030170">
    <property type="term" value="F:pyridoxal phosphate binding"/>
    <property type="evidence" value="ECO:0007669"/>
    <property type="project" value="InterPro"/>
</dbReference>
<proteinExistence type="predicted"/>
<organism evidence="2 3">
    <name type="scientific">Phocaeicola coprocola</name>
    <dbReference type="NCBI Taxonomy" id="310298"/>
    <lineage>
        <taxon>Bacteria</taxon>
        <taxon>Pseudomonadati</taxon>
        <taxon>Bacteroidota</taxon>
        <taxon>Bacteroidia</taxon>
        <taxon>Bacteroidales</taxon>
        <taxon>Bacteroidaceae</taxon>
        <taxon>Phocaeicola</taxon>
    </lineage>
</organism>
<dbReference type="Gene3D" id="3.20.20.10">
    <property type="entry name" value="Alanine racemase"/>
    <property type="match status" value="1"/>
</dbReference>
<keyword evidence="1" id="KW-0663">Pyridoxal phosphate</keyword>
<reference evidence="2" key="2">
    <citation type="submission" date="2021-09" db="EMBL/GenBank/DDBJ databases">
        <authorList>
            <person name="Gilroy R."/>
        </authorList>
    </citation>
    <scope>NUCLEOTIDE SEQUENCE</scope>
    <source>
        <strain evidence="2">CHK165-8395</strain>
    </source>
</reference>
<dbReference type="InterPro" id="IPR011078">
    <property type="entry name" value="PyrdxlP_homeostasis"/>
</dbReference>
<dbReference type="InterPro" id="IPR029066">
    <property type="entry name" value="PLP-binding_barrel"/>
</dbReference>
<feature type="non-terminal residue" evidence="2">
    <location>
        <position position="1"/>
    </location>
</feature>
<reference evidence="2" key="1">
    <citation type="journal article" date="2021" name="PeerJ">
        <title>Extensive microbial diversity within the chicken gut microbiome revealed by metagenomics and culture.</title>
        <authorList>
            <person name="Gilroy R."/>
            <person name="Ravi A."/>
            <person name="Getino M."/>
            <person name="Pursley I."/>
            <person name="Horton D.L."/>
            <person name="Alikhan N.F."/>
            <person name="Baker D."/>
            <person name="Gharbi K."/>
            <person name="Hall N."/>
            <person name="Watson M."/>
            <person name="Adriaenssens E.M."/>
            <person name="Foster-Nyarko E."/>
            <person name="Jarju S."/>
            <person name="Secka A."/>
            <person name="Antonio M."/>
            <person name="Oren A."/>
            <person name="Chaudhuri R.R."/>
            <person name="La Ragione R."/>
            <person name="Hildebrand F."/>
            <person name="Pallen M.J."/>
        </authorList>
    </citation>
    <scope>NUCLEOTIDE SEQUENCE</scope>
    <source>
        <strain evidence="2">CHK165-8395</strain>
    </source>
</reference>
<comment type="caution">
    <text evidence="2">The sequence shown here is derived from an EMBL/GenBank/DDBJ whole genome shotgun (WGS) entry which is preliminary data.</text>
</comment>
<name>A0A921FDX2_9BACT</name>
<protein>
    <submittedName>
        <fullName evidence="2">YggS family pyridoxal phosphate-dependent enzyme</fullName>
    </submittedName>
</protein>
<gene>
    <name evidence="2" type="ORF">K8U81_08925</name>
</gene>
<evidence type="ECO:0000313" key="2">
    <source>
        <dbReference type="EMBL" id="HJF08296.1"/>
    </source>
</evidence>
<dbReference type="SUPFAM" id="SSF51419">
    <property type="entry name" value="PLP-binding barrel"/>
    <property type="match status" value="1"/>
</dbReference>
<accession>A0A921FDX2</accession>
<evidence type="ECO:0000313" key="3">
    <source>
        <dbReference type="Proteomes" id="UP000718012"/>
    </source>
</evidence>
<dbReference type="AlphaFoldDB" id="A0A921FDX2"/>
<evidence type="ECO:0000256" key="1">
    <source>
        <dbReference type="ARBA" id="ARBA00022898"/>
    </source>
</evidence>
<dbReference type="EMBL" id="DYXD01000201">
    <property type="protein sequence ID" value="HJF08296.1"/>
    <property type="molecule type" value="Genomic_DNA"/>
</dbReference>
<dbReference type="Proteomes" id="UP000718012">
    <property type="component" value="Unassembled WGS sequence"/>
</dbReference>
<dbReference type="PANTHER" id="PTHR10146">
    <property type="entry name" value="PROLINE SYNTHETASE CO-TRANSCRIBED BACTERIAL HOMOLOG PROTEIN"/>
    <property type="match status" value="1"/>
</dbReference>